<dbReference type="GO" id="GO:0004664">
    <property type="term" value="F:prephenate dehydratase activity"/>
    <property type="evidence" value="ECO:0007669"/>
    <property type="project" value="UniProtKB-UniRule"/>
</dbReference>
<dbReference type="Proteomes" id="UP000070427">
    <property type="component" value="Unassembled WGS sequence"/>
</dbReference>
<dbReference type="InterPro" id="IPR008242">
    <property type="entry name" value="Chor_mutase/pphenate_deHydtase"/>
</dbReference>
<dbReference type="InterPro" id="IPR045865">
    <property type="entry name" value="ACT-like_dom_sf"/>
</dbReference>
<evidence type="ECO:0000256" key="8">
    <source>
        <dbReference type="ARBA" id="ARBA00047848"/>
    </source>
</evidence>
<dbReference type="AlphaFoldDB" id="A0A140LBE3"/>
<keyword evidence="7 10" id="KW-0456">Lyase</keyword>
<keyword evidence="14" id="KW-1185">Reference proteome</keyword>
<evidence type="ECO:0000256" key="1">
    <source>
        <dbReference type="ARBA" id="ARBA00004741"/>
    </source>
</evidence>
<dbReference type="PROSITE" id="PS51671">
    <property type="entry name" value="ACT"/>
    <property type="match status" value="1"/>
</dbReference>
<dbReference type="EC" id="4.2.1.51" evidence="2 10"/>
<evidence type="ECO:0000256" key="5">
    <source>
        <dbReference type="ARBA" id="ARBA00023141"/>
    </source>
</evidence>
<feature type="domain" description="ACT" evidence="12">
    <location>
        <begin position="195"/>
        <end position="272"/>
    </location>
</feature>
<comment type="pathway">
    <text evidence="1 10">Amino-acid biosynthesis; L-phenylalanine biosynthesis; phenylpyruvate from prephenate: step 1/1.</text>
</comment>
<dbReference type="OrthoDB" id="9802281at2"/>
<dbReference type="PROSITE" id="PS00857">
    <property type="entry name" value="PREPHENATE_DEHYDR_1"/>
    <property type="match status" value="1"/>
</dbReference>
<dbReference type="Pfam" id="PF00800">
    <property type="entry name" value="PDT"/>
    <property type="match status" value="1"/>
</dbReference>
<evidence type="ECO:0000313" key="14">
    <source>
        <dbReference type="Proteomes" id="UP000070427"/>
    </source>
</evidence>
<dbReference type="FunCoup" id="A0A140LBE3">
    <property type="interactions" value="305"/>
</dbReference>
<evidence type="ECO:0000256" key="3">
    <source>
        <dbReference type="ARBA" id="ARBA00021872"/>
    </source>
</evidence>
<keyword evidence="4 10" id="KW-0028">Amino-acid biosynthesis</keyword>
<dbReference type="PROSITE" id="PS00858">
    <property type="entry name" value="PREPHENATE_DEHYDR_2"/>
    <property type="match status" value="1"/>
</dbReference>
<evidence type="ECO:0000256" key="6">
    <source>
        <dbReference type="ARBA" id="ARBA00023222"/>
    </source>
</evidence>
<feature type="domain" description="Prephenate dehydratase" evidence="11">
    <location>
        <begin position="4"/>
        <end position="183"/>
    </location>
</feature>
<dbReference type="RefSeq" id="WP_083515040.1">
    <property type="nucleotide sequence ID" value="NZ_LOED01000007.1"/>
</dbReference>
<dbReference type="PANTHER" id="PTHR21022:SF19">
    <property type="entry name" value="PREPHENATE DEHYDRATASE-RELATED"/>
    <property type="match status" value="1"/>
</dbReference>
<comment type="catalytic activity">
    <reaction evidence="8 10">
        <text>prephenate + H(+) = 3-phenylpyruvate + CO2 + H2O</text>
        <dbReference type="Rhea" id="RHEA:21648"/>
        <dbReference type="ChEBI" id="CHEBI:15377"/>
        <dbReference type="ChEBI" id="CHEBI:15378"/>
        <dbReference type="ChEBI" id="CHEBI:16526"/>
        <dbReference type="ChEBI" id="CHEBI:18005"/>
        <dbReference type="ChEBI" id="CHEBI:29934"/>
        <dbReference type="EC" id="4.2.1.51"/>
    </reaction>
</comment>
<dbReference type="CDD" id="cd13633">
    <property type="entry name" value="PBP2_Sa-PDT_like"/>
    <property type="match status" value="1"/>
</dbReference>
<dbReference type="PATRIC" id="fig|520764.3.peg.914"/>
<dbReference type="PROSITE" id="PS51171">
    <property type="entry name" value="PREPHENATE_DEHYDR_3"/>
    <property type="match status" value="1"/>
</dbReference>
<sequence>MTVRVGYLGPGGTFTEEAMHVYTAGREIYTKVEFSSIPEMIYAIGTKIDEAVVPFENSIEGSVNVTLDLLIHESRAMIKRELVLPVNQNLFVRKLYSLDEIEVVYSHPQALYQCRKFLHERMPKALWIETASTAEAAQIVAGCEKPWAAIGHSRLGELYGLLLIAENIQDYKNNVTRFIILSMEDCAPTGFDRTSVVFATENKPGSLYKVLGFFARENLNLTKIESRPSRKALGEYVFLLEVEGHRQDEVLKKVLAEVEKNTTYFKILGSYPRWQEGYPPLRGDSCKAMKERLRISN</sequence>
<dbReference type="PANTHER" id="PTHR21022">
    <property type="entry name" value="PREPHENATE DEHYDRATASE P PROTEIN"/>
    <property type="match status" value="1"/>
</dbReference>
<dbReference type="SUPFAM" id="SSF53850">
    <property type="entry name" value="Periplasmic binding protein-like II"/>
    <property type="match status" value="1"/>
</dbReference>
<evidence type="ECO:0000259" key="12">
    <source>
        <dbReference type="PROSITE" id="PS51671"/>
    </source>
</evidence>
<evidence type="ECO:0000259" key="11">
    <source>
        <dbReference type="PROSITE" id="PS51171"/>
    </source>
</evidence>
<keyword evidence="5 10" id="KW-0057">Aromatic amino acid biosynthesis</keyword>
<dbReference type="FunFam" id="3.30.70.260:FF:000012">
    <property type="entry name" value="Prephenate dehydratase"/>
    <property type="match status" value="1"/>
</dbReference>
<feature type="site" description="Essential for prephenate dehydratase activity" evidence="9">
    <location>
        <position position="176"/>
    </location>
</feature>
<dbReference type="Pfam" id="PF01842">
    <property type="entry name" value="ACT"/>
    <property type="match status" value="1"/>
</dbReference>
<dbReference type="NCBIfam" id="NF008865">
    <property type="entry name" value="PRK11898.1"/>
    <property type="match status" value="1"/>
</dbReference>
<dbReference type="Gene3D" id="3.40.190.10">
    <property type="entry name" value="Periplasmic binding protein-like II"/>
    <property type="match status" value="2"/>
</dbReference>
<dbReference type="UniPathway" id="UPA00121">
    <property type="reaction ID" value="UER00345"/>
</dbReference>
<evidence type="ECO:0000256" key="9">
    <source>
        <dbReference type="PIRSR" id="PIRSR001500-2"/>
    </source>
</evidence>
<gene>
    <name evidence="10 13" type="primary">pheA</name>
    <name evidence="13" type="ORF">AN618_08800</name>
</gene>
<evidence type="ECO:0000256" key="10">
    <source>
        <dbReference type="RuleBase" id="RU361254"/>
    </source>
</evidence>
<proteinExistence type="predicted"/>
<dbReference type="CDD" id="cd04905">
    <property type="entry name" value="ACT_CM-PDT"/>
    <property type="match status" value="1"/>
</dbReference>
<name>A0A140LBE3_9FIRM</name>
<dbReference type="EMBL" id="LOED01000007">
    <property type="protein sequence ID" value="KXG77868.1"/>
    <property type="molecule type" value="Genomic_DNA"/>
</dbReference>
<dbReference type="Gene3D" id="3.30.70.260">
    <property type="match status" value="1"/>
</dbReference>
<dbReference type="PIRSF" id="PIRSF001500">
    <property type="entry name" value="Chor_mut_pdt_Ppr"/>
    <property type="match status" value="1"/>
</dbReference>
<evidence type="ECO:0000256" key="7">
    <source>
        <dbReference type="ARBA" id="ARBA00023239"/>
    </source>
</evidence>
<evidence type="ECO:0000256" key="4">
    <source>
        <dbReference type="ARBA" id="ARBA00022605"/>
    </source>
</evidence>
<organism evidence="13 14">
    <name type="scientific">Fervidicola ferrireducens</name>
    <dbReference type="NCBI Taxonomy" id="520764"/>
    <lineage>
        <taxon>Bacteria</taxon>
        <taxon>Bacillati</taxon>
        <taxon>Bacillota</taxon>
        <taxon>Clostridia</taxon>
        <taxon>Thermosediminibacterales</taxon>
        <taxon>Thermosediminibacteraceae</taxon>
        <taxon>Fervidicola</taxon>
    </lineage>
</organism>
<evidence type="ECO:0000313" key="13">
    <source>
        <dbReference type="EMBL" id="KXG77868.1"/>
    </source>
</evidence>
<dbReference type="InterPro" id="IPR001086">
    <property type="entry name" value="Preph_deHydtase"/>
</dbReference>
<dbReference type="InterPro" id="IPR018528">
    <property type="entry name" value="Preph_deHydtase_CS"/>
</dbReference>
<dbReference type="GO" id="GO:0005737">
    <property type="term" value="C:cytoplasm"/>
    <property type="evidence" value="ECO:0007669"/>
    <property type="project" value="TreeGrafter"/>
</dbReference>
<dbReference type="InParanoid" id="A0A140LBE3"/>
<protein>
    <recommendedName>
        <fullName evidence="3 10">Prephenate dehydratase</fullName>
        <shortName evidence="10">PDT</shortName>
        <ecNumber evidence="2 10">4.2.1.51</ecNumber>
    </recommendedName>
</protein>
<evidence type="ECO:0000256" key="2">
    <source>
        <dbReference type="ARBA" id="ARBA00013147"/>
    </source>
</evidence>
<keyword evidence="6 10" id="KW-0584">Phenylalanine biosynthesis</keyword>
<dbReference type="InterPro" id="IPR002912">
    <property type="entry name" value="ACT_dom"/>
</dbReference>
<accession>A0A140LBE3</accession>
<reference evidence="13 14" key="1">
    <citation type="submission" date="2015-12" db="EMBL/GenBank/DDBJ databases">
        <title>Draft genome sequnece of Fervidicola ferrireducens strain Y170.</title>
        <authorList>
            <person name="Patel B.K."/>
        </authorList>
    </citation>
    <scope>NUCLEOTIDE SEQUENCE [LARGE SCALE GENOMIC DNA]</scope>
    <source>
        <strain evidence="13 14">Y170</strain>
    </source>
</reference>
<dbReference type="SUPFAM" id="SSF55021">
    <property type="entry name" value="ACT-like"/>
    <property type="match status" value="1"/>
</dbReference>
<comment type="caution">
    <text evidence="13">The sequence shown here is derived from an EMBL/GenBank/DDBJ whole genome shotgun (WGS) entry which is preliminary data.</text>
</comment>
<dbReference type="GO" id="GO:0009094">
    <property type="term" value="P:L-phenylalanine biosynthetic process"/>
    <property type="evidence" value="ECO:0007669"/>
    <property type="project" value="UniProtKB-UniPathway"/>
</dbReference>
<dbReference type="STRING" id="520764.AN618_08800"/>